<feature type="transmembrane region" description="Helical" evidence="6">
    <location>
        <begin position="54"/>
        <end position="77"/>
    </location>
</feature>
<dbReference type="Gene3D" id="1.20.1740.10">
    <property type="entry name" value="Amino acid/polyamine transporter I"/>
    <property type="match status" value="1"/>
</dbReference>
<evidence type="ECO:0000256" key="2">
    <source>
        <dbReference type="ARBA" id="ARBA00022448"/>
    </source>
</evidence>
<feature type="transmembrane region" description="Helical" evidence="6">
    <location>
        <begin position="453"/>
        <end position="474"/>
    </location>
</feature>
<organism evidence="7 8">
    <name type="scientific">Seiridium cardinale</name>
    <dbReference type="NCBI Taxonomy" id="138064"/>
    <lineage>
        <taxon>Eukaryota</taxon>
        <taxon>Fungi</taxon>
        <taxon>Dikarya</taxon>
        <taxon>Ascomycota</taxon>
        <taxon>Pezizomycotina</taxon>
        <taxon>Sordariomycetes</taxon>
        <taxon>Xylariomycetidae</taxon>
        <taxon>Amphisphaeriales</taxon>
        <taxon>Sporocadaceae</taxon>
        <taxon>Seiridium</taxon>
    </lineage>
</organism>
<dbReference type="PANTHER" id="PTHR45649:SF14">
    <property type="entry name" value="GABA PERMEASE"/>
    <property type="match status" value="1"/>
</dbReference>
<dbReference type="Proteomes" id="UP001465668">
    <property type="component" value="Unassembled WGS sequence"/>
</dbReference>
<dbReference type="PIRSF" id="PIRSF006060">
    <property type="entry name" value="AA_transporter"/>
    <property type="match status" value="1"/>
</dbReference>
<feature type="transmembrane region" description="Helical" evidence="6">
    <location>
        <begin position="280"/>
        <end position="302"/>
    </location>
</feature>
<dbReference type="PANTHER" id="PTHR45649">
    <property type="entry name" value="AMINO-ACID PERMEASE BAT1"/>
    <property type="match status" value="1"/>
</dbReference>
<feature type="transmembrane region" description="Helical" evidence="6">
    <location>
        <begin position="172"/>
        <end position="192"/>
    </location>
</feature>
<feature type="transmembrane region" description="Helical" evidence="6">
    <location>
        <begin position="486"/>
        <end position="505"/>
    </location>
</feature>
<feature type="transmembrane region" description="Helical" evidence="6">
    <location>
        <begin position="244"/>
        <end position="268"/>
    </location>
</feature>
<evidence type="ECO:0000256" key="5">
    <source>
        <dbReference type="ARBA" id="ARBA00023136"/>
    </source>
</evidence>
<feature type="transmembrane region" description="Helical" evidence="6">
    <location>
        <begin position="204"/>
        <end position="224"/>
    </location>
</feature>
<evidence type="ECO:0000256" key="6">
    <source>
        <dbReference type="SAM" id="Phobius"/>
    </source>
</evidence>
<dbReference type="InterPro" id="IPR002293">
    <property type="entry name" value="AA/rel_permease1"/>
</dbReference>
<evidence type="ECO:0000313" key="7">
    <source>
        <dbReference type="EMBL" id="KAK9783561.1"/>
    </source>
</evidence>
<evidence type="ECO:0000256" key="4">
    <source>
        <dbReference type="ARBA" id="ARBA00022989"/>
    </source>
</evidence>
<evidence type="ECO:0000256" key="3">
    <source>
        <dbReference type="ARBA" id="ARBA00022692"/>
    </source>
</evidence>
<keyword evidence="4 6" id="KW-1133">Transmembrane helix</keyword>
<keyword evidence="5 6" id="KW-0472">Membrane</keyword>
<accession>A0ABR2Y9J7</accession>
<feature type="transmembrane region" description="Helical" evidence="6">
    <location>
        <begin position="335"/>
        <end position="362"/>
    </location>
</feature>
<feature type="transmembrane region" description="Helical" evidence="6">
    <location>
        <begin position="383"/>
        <end position="403"/>
    </location>
</feature>
<feature type="transmembrane region" description="Helical" evidence="6">
    <location>
        <begin position="409"/>
        <end position="433"/>
    </location>
</feature>
<gene>
    <name evidence="7" type="ORF">SCAR479_00120</name>
</gene>
<keyword evidence="8" id="KW-1185">Reference proteome</keyword>
<proteinExistence type="predicted"/>
<evidence type="ECO:0000256" key="1">
    <source>
        <dbReference type="ARBA" id="ARBA00004141"/>
    </source>
</evidence>
<dbReference type="EMBL" id="JARVKM010000001">
    <property type="protein sequence ID" value="KAK9783561.1"/>
    <property type="molecule type" value="Genomic_DNA"/>
</dbReference>
<dbReference type="Pfam" id="PF13520">
    <property type="entry name" value="AA_permease_2"/>
    <property type="match status" value="1"/>
</dbReference>
<keyword evidence="3 6" id="KW-0812">Transmembrane</keyword>
<name>A0ABR2Y9J7_9PEZI</name>
<comment type="subcellular location">
    <subcellularLocation>
        <location evidence="1">Membrane</location>
        <topology evidence="1">Multi-pass membrane protein</topology>
    </subcellularLocation>
</comment>
<evidence type="ECO:0000313" key="8">
    <source>
        <dbReference type="Proteomes" id="UP001465668"/>
    </source>
</evidence>
<keyword evidence="2" id="KW-0813">Transport</keyword>
<reference evidence="7 8" key="1">
    <citation type="submission" date="2024-02" db="EMBL/GenBank/DDBJ databases">
        <title>First draft genome assembly of two strains of Seiridium cardinale.</title>
        <authorList>
            <person name="Emiliani G."/>
            <person name="Scali E."/>
        </authorList>
    </citation>
    <scope>NUCLEOTIDE SEQUENCE [LARGE SCALE GENOMIC DNA]</scope>
    <source>
        <strain evidence="7 8">BM-138-000479</strain>
    </source>
</reference>
<feature type="transmembrane region" description="Helical" evidence="6">
    <location>
        <begin position="128"/>
        <end position="152"/>
    </location>
</feature>
<sequence length="530" mass="57386">MSQVKDAKTSTDLKREPYMGQYDRGTKSSEAARLEQLGYAQELPREFSIWSMMALCMCLMATWEALSAVLSSAIVAGGAPCLFYNYVLSFLCTIAITCSLGEIASIYPTAGGQYHWVAALAPSSTRSAAAWFTGWISIGGQVVLTASAAFAAALQIQGLAVLNNGNYAPERYQATLIFWLILIYSAVMNIWGHKLLPTVNMLSAVLHILGFLAIFITLAVMAPKNDSSFVFVDFMNSSGWSNDGVSWLVGLLSAIYPFLGYDAACHLAEEIPNASRNVPLAMVGSSVLNGLIGFAYCIMLLYCTGPIDDLFTTPTGFPFMQIFLYATNSNAGATILSLAITLTAIAATVAGVASTSRTVWAFARDSATPFHRSISKVDGYNEVPTVAIAVITVLQMLLGFIYLGNSTAFNAILAMAIIGMYLSYILPIFYMLLHGRSKLSRAEYGPFKLGKALGITLNLISIVWLIISIVFSTFPSTIPVTAATMNYSSVVMAGWMAFGTVYYFMWGNRSFRIPEVRMSDVVVGVQISEK</sequence>
<protein>
    <submittedName>
        <fullName evidence="7">Amino acid permease</fullName>
    </submittedName>
</protein>
<feature type="transmembrane region" description="Helical" evidence="6">
    <location>
        <begin position="83"/>
        <end position="107"/>
    </location>
</feature>
<comment type="caution">
    <text evidence="7">The sequence shown here is derived from an EMBL/GenBank/DDBJ whole genome shotgun (WGS) entry which is preliminary data.</text>
</comment>